<proteinExistence type="predicted"/>
<reference evidence="1" key="1">
    <citation type="submission" date="2023-04" db="EMBL/GenBank/DDBJ databases">
        <title>A chromosome-level genome assembly of the parasitoid wasp Eretmocerus hayati.</title>
        <authorList>
            <person name="Zhong Y."/>
            <person name="Liu S."/>
            <person name="Liu Y."/>
        </authorList>
    </citation>
    <scope>NUCLEOTIDE SEQUENCE</scope>
    <source>
        <strain evidence="1">ZJU_SS_LIU_2023</strain>
    </source>
</reference>
<sequence>MSGHKKIIMEDNDGHHTLLYPPLNKNEENIVMGSPPVADGRRFILSKEILHYIILGLFFLLLLHSSVTYFQRMNSMQDELRVIKDKLENIDNSTKQNSNHIKSALSSMTDDIPEELIQESGAQCMATPLSMRFDCHPEEGATESSCTQRGCCWKPWNNLKIERKVPLNVPFCYYPKDWSLYRYRNFSKNGNEFSGLLHLQGNSYYKEDIPLIKIQSTDVDNTILRVQILDPTKERYEPPFPIRSAFNKPLTSDSTSLLELKMDENCLGFKVTRSSDKQVLFNSIGVGGFTFADQFLQISSTLPTHNIYGLGEHRSNLKLNTHWQKFTLFNADQAPTEDMSLYGSHPFYMVLEQTGKAHGVLFLNSNAMDIILQPNPAITFRSIGGIFDLYFLAGPTPADVLKQYSQIVGKPFLPPYWSLGFHLCKYGYGSMEKTREVWQRTQKASIPFDVQWNDIDYMDKNNDFTYDKINFKGLPDFIKEIHSVGMHYIPIIDAGVSASEKSGTYIPYDEGVRRGIFINDPHDNAPFKGKVWNLGSTAWPDFTNPNTTSYYTEMMASLHESIEFDGAWIDMNEPSNFYDGLVHGCEKTSLDFPPYLPRVNGNLLSKKTLCMNAKQHLGNHYDLHNLFGLSQAVAVNKALKKIRNKRPFIISRSTWVGHGFYAGHWTGDVFSTWHDLKVSIPEILSFSLFQVPMVGADICGFNGNTTEALCNRWMQLGAFYPFSRNHNSDDTIEQDPVIMGQLVVNSSKKALRARYHLLPYLYTLFYRAHLYGETVARPLFIEFHNDSNTYNIDTQFLWGSCLLISPVLDEGKTEVDAYFPRGFWYNYYSMESSFSVGKNVTLDAPLDTIPLHVRGGCILPAQEPSTTTTLSRQKPFNLLVALDERGRAKGELYWDDGDSLDSIENKQFKHFEFEVDDNELVSSVIEGNYKSKMRLGTVVVMGVSKLVRQVFINDKQVEFQYDKEKSVLRVDNLSVNFERKFVLQWFYKKVPFPSSMTSGANSDANLFDYVASKFRSGVHAVSGALSRNLETQQGTSSAERHFSSLHMVVSMLVFVKFYHQV</sequence>
<evidence type="ECO:0000313" key="2">
    <source>
        <dbReference type="Proteomes" id="UP001239111"/>
    </source>
</evidence>
<comment type="caution">
    <text evidence="1">The sequence shown here is derived from an EMBL/GenBank/DDBJ whole genome shotgun (WGS) entry which is preliminary data.</text>
</comment>
<organism evidence="1 2">
    <name type="scientific">Eretmocerus hayati</name>
    <dbReference type="NCBI Taxonomy" id="131215"/>
    <lineage>
        <taxon>Eukaryota</taxon>
        <taxon>Metazoa</taxon>
        <taxon>Ecdysozoa</taxon>
        <taxon>Arthropoda</taxon>
        <taxon>Hexapoda</taxon>
        <taxon>Insecta</taxon>
        <taxon>Pterygota</taxon>
        <taxon>Neoptera</taxon>
        <taxon>Endopterygota</taxon>
        <taxon>Hymenoptera</taxon>
        <taxon>Apocrita</taxon>
        <taxon>Proctotrupomorpha</taxon>
        <taxon>Chalcidoidea</taxon>
        <taxon>Aphelinidae</taxon>
        <taxon>Aphelininae</taxon>
        <taxon>Eretmocerus</taxon>
    </lineage>
</organism>
<accession>A0ACC2PTJ0</accession>
<evidence type="ECO:0000313" key="1">
    <source>
        <dbReference type="EMBL" id="KAJ8686732.1"/>
    </source>
</evidence>
<keyword evidence="2" id="KW-1185">Reference proteome</keyword>
<protein>
    <submittedName>
        <fullName evidence="1">Uncharacterized protein</fullName>
    </submittedName>
</protein>
<name>A0ACC2PTJ0_9HYME</name>
<gene>
    <name evidence="1" type="ORF">QAD02_022526</name>
</gene>
<dbReference type="EMBL" id="CM056741">
    <property type="protein sequence ID" value="KAJ8686732.1"/>
    <property type="molecule type" value="Genomic_DNA"/>
</dbReference>
<dbReference type="Proteomes" id="UP001239111">
    <property type="component" value="Chromosome 1"/>
</dbReference>